<accession>A0A1L9VJE0</accession>
<evidence type="ECO:0000313" key="3">
    <source>
        <dbReference type="Proteomes" id="UP000184300"/>
    </source>
</evidence>
<feature type="region of interest" description="Disordered" evidence="1">
    <location>
        <begin position="323"/>
        <end position="369"/>
    </location>
</feature>
<protein>
    <submittedName>
        <fullName evidence="2">Uncharacterized protein</fullName>
    </submittedName>
</protein>
<dbReference type="OrthoDB" id="4469495at2759"/>
<evidence type="ECO:0000256" key="1">
    <source>
        <dbReference type="SAM" id="MobiDB-lite"/>
    </source>
</evidence>
<name>A0A1L9VJE0_ASPGL</name>
<feature type="region of interest" description="Disordered" evidence="1">
    <location>
        <begin position="66"/>
        <end position="106"/>
    </location>
</feature>
<keyword evidence="3" id="KW-1185">Reference proteome</keyword>
<dbReference type="EMBL" id="KV878898">
    <property type="protein sequence ID" value="OJJ84041.1"/>
    <property type="molecule type" value="Genomic_DNA"/>
</dbReference>
<dbReference type="Proteomes" id="UP000184300">
    <property type="component" value="Unassembled WGS sequence"/>
</dbReference>
<feature type="compositionally biased region" description="Basic and acidic residues" evidence="1">
    <location>
        <begin position="335"/>
        <end position="348"/>
    </location>
</feature>
<organism evidence="2 3">
    <name type="scientific">Aspergillus glaucus CBS 516.65</name>
    <dbReference type="NCBI Taxonomy" id="1160497"/>
    <lineage>
        <taxon>Eukaryota</taxon>
        <taxon>Fungi</taxon>
        <taxon>Dikarya</taxon>
        <taxon>Ascomycota</taxon>
        <taxon>Pezizomycotina</taxon>
        <taxon>Eurotiomycetes</taxon>
        <taxon>Eurotiomycetidae</taxon>
        <taxon>Eurotiales</taxon>
        <taxon>Aspergillaceae</taxon>
        <taxon>Aspergillus</taxon>
        <taxon>Aspergillus subgen. Aspergillus</taxon>
    </lineage>
</organism>
<dbReference type="VEuPathDB" id="FungiDB:ASPGLDRAFT_58424"/>
<dbReference type="GeneID" id="34464577"/>
<feature type="compositionally biased region" description="Polar residues" evidence="1">
    <location>
        <begin position="85"/>
        <end position="106"/>
    </location>
</feature>
<sequence length="522" mass="58593">MNNHWQYESFNSTASIDDEQARQGSYYWGYPTWSANVLCASIPWLGIGGTTLPAYASSSSSPSTFYPSPSSATVYPSSSATTVSDTQQQLPVGGSYPSTTVESVQPTELKHGVETDYNRRRSSISLQVDELISALMPLPQNASSTGAEARTNIGVGENLERGEAIPESPRLASLNLNEITCSQAIFYFGVLAVQSLLLPRFQYNKDHDGKKWACTLIMYGRTIVRSFLFETQMEARTENSLRKPQYTQYIHEGNYRHEVEVEGGSFFGLQKQYSDALRSKNAAAHMALHVLLVYGNSVLYNFPGPFTMKMSRESLFAHVPKFPSRARGASSSPESPDRRVKRGGIDKKQRFRSHQNKLSPRKNANLLPLAESKLPDLEIRPGEEKRRWNITPGELQNRLKDLPTQDARLKKACRLLSLHPPEIRITRLDNDLVETEGEYRTSAHFKGDPFLTRAGAIGSTKGRRASKMAAKEFCAAEVVRYLIKMVNEDTELEEEEAAKREQPEHWQRNTLRMYASQGFVGC</sequence>
<proteinExistence type="predicted"/>
<dbReference type="RefSeq" id="XP_022400739.1">
    <property type="nucleotide sequence ID" value="XM_022548316.1"/>
</dbReference>
<reference evidence="3" key="1">
    <citation type="journal article" date="2017" name="Genome Biol.">
        <title>Comparative genomics reveals high biological diversity and specific adaptations in the industrially and medically important fungal genus Aspergillus.</title>
        <authorList>
            <person name="de Vries R.P."/>
            <person name="Riley R."/>
            <person name="Wiebenga A."/>
            <person name="Aguilar-Osorio G."/>
            <person name="Amillis S."/>
            <person name="Uchima C.A."/>
            <person name="Anderluh G."/>
            <person name="Asadollahi M."/>
            <person name="Askin M."/>
            <person name="Barry K."/>
            <person name="Battaglia E."/>
            <person name="Bayram O."/>
            <person name="Benocci T."/>
            <person name="Braus-Stromeyer S.A."/>
            <person name="Caldana C."/>
            <person name="Canovas D."/>
            <person name="Cerqueira G.C."/>
            <person name="Chen F."/>
            <person name="Chen W."/>
            <person name="Choi C."/>
            <person name="Clum A."/>
            <person name="Dos Santos R.A."/>
            <person name="Damasio A.R."/>
            <person name="Diallinas G."/>
            <person name="Emri T."/>
            <person name="Fekete E."/>
            <person name="Flipphi M."/>
            <person name="Freyberg S."/>
            <person name="Gallo A."/>
            <person name="Gournas C."/>
            <person name="Habgood R."/>
            <person name="Hainaut M."/>
            <person name="Harispe M.L."/>
            <person name="Henrissat B."/>
            <person name="Hilden K.S."/>
            <person name="Hope R."/>
            <person name="Hossain A."/>
            <person name="Karabika E."/>
            <person name="Karaffa L."/>
            <person name="Karanyi Z."/>
            <person name="Krasevec N."/>
            <person name="Kuo A."/>
            <person name="Kusch H."/>
            <person name="LaButti K."/>
            <person name="Lagendijk E.L."/>
            <person name="Lapidus A."/>
            <person name="Levasseur A."/>
            <person name="Lindquist E."/>
            <person name="Lipzen A."/>
            <person name="Logrieco A.F."/>
            <person name="MacCabe A."/>
            <person name="Maekelae M.R."/>
            <person name="Malavazi I."/>
            <person name="Melin P."/>
            <person name="Meyer V."/>
            <person name="Mielnichuk N."/>
            <person name="Miskei M."/>
            <person name="Molnar A.P."/>
            <person name="Mule G."/>
            <person name="Ngan C.Y."/>
            <person name="Orejas M."/>
            <person name="Orosz E."/>
            <person name="Ouedraogo J.P."/>
            <person name="Overkamp K.M."/>
            <person name="Park H.-S."/>
            <person name="Perrone G."/>
            <person name="Piumi F."/>
            <person name="Punt P.J."/>
            <person name="Ram A.F."/>
            <person name="Ramon A."/>
            <person name="Rauscher S."/>
            <person name="Record E."/>
            <person name="Riano-Pachon D.M."/>
            <person name="Robert V."/>
            <person name="Roehrig J."/>
            <person name="Ruller R."/>
            <person name="Salamov A."/>
            <person name="Salih N.S."/>
            <person name="Samson R.A."/>
            <person name="Sandor E."/>
            <person name="Sanguinetti M."/>
            <person name="Schuetze T."/>
            <person name="Sepcic K."/>
            <person name="Shelest E."/>
            <person name="Sherlock G."/>
            <person name="Sophianopoulou V."/>
            <person name="Squina F.M."/>
            <person name="Sun H."/>
            <person name="Susca A."/>
            <person name="Todd R.B."/>
            <person name="Tsang A."/>
            <person name="Unkles S.E."/>
            <person name="van de Wiele N."/>
            <person name="van Rossen-Uffink D."/>
            <person name="Oliveira J.V."/>
            <person name="Vesth T.C."/>
            <person name="Visser J."/>
            <person name="Yu J.-H."/>
            <person name="Zhou M."/>
            <person name="Andersen M.R."/>
            <person name="Archer D.B."/>
            <person name="Baker S.E."/>
            <person name="Benoit I."/>
            <person name="Brakhage A.A."/>
            <person name="Braus G.H."/>
            <person name="Fischer R."/>
            <person name="Frisvad J.C."/>
            <person name="Goldman G.H."/>
            <person name="Houbraken J."/>
            <person name="Oakley B."/>
            <person name="Pocsi I."/>
            <person name="Scazzocchio C."/>
            <person name="Seiboth B."/>
            <person name="vanKuyk P.A."/>
            <person name="Wortman J."/>
            <person name="Dyer P.S."/>
            <person name="Grigoriev I.V."/>
        </authorList>
    </citation>
    <scope>NUCLEOTIDE SEQUENCE [LARGE SCALE GENOMIC DNA]</scope>
    <source>
        <strain evidence="3">CBS 516.65</strain>
    </source>
</reference>
<gene>
    <name evidence="2" type="ORF">ASPGLDRAFT_58424</name>
</gene>
<evidence type="ECO:0000313" key="2">
    <source>
        <dbReference type="EMBL" id="OJJ84041.1"/>
    </source>
</evidence>
<dbReference type="AlphaFoldDB" id="A0A1L9VJE0"/>
<feature type="compositionally biased region" description="Low complexity" evidence="1">
    <location>
        <begin position="66"/>
        <end position="84"/>
    </location>
</feature>